<keyword evidence="2" id="KW-1133">Transmembrane helix</keyword>
<protein>
    <recommendedName>
        <fullName evidence="5">DUF4366 domain-containing protein</fullName>
    </recommendedName>
</protein>
<organism evidence="3 4">
    <name type="scientific">Defluviitalea saccharophila</name>
    <dbReference type="NCBI Taxonomy" id="879970"/>
    <lineage>
        <taxon>Bacteria</taxon>
        <taxon>Bacillati</taxon>
        <taxon>Bacillota</taxon>
        <taxon>Clostridia</taxon>
        <taxon>Lachnospirales</taxon>
        <taxon>Defluviitaleaceae</taxon>
        <taxon>Defluviitalea</taxon>
    </lineage>
</organism>
<dbReference type="Proteomes" id="UP001486565">
    <property type="component" value="Chromosome"/>
</dbReference>
<dbReference type="RefSeq" id="WP_341876774.1">
    <property type="nucleotide sequence ID" value="NZ_CP121687.1"/>
</dbReference>
<keyword evidence="2" id="KW-0472">Membrane</keyword>
<feature type="region of interest" description="Disordered" evidence="1">
    <location>
        <begin position="107"/>
        <end position="137"/>
    </location>
</feature>
<evidence type="ECO:0000256" key="2">
    <source>
        <dbReference type="SAM" id="Phobius"/>
    </source>
</evidence>
<name>A0ABZ2Y383_9FIRM</name>
<gene>
    <name evidence="3" type="ORF">QBE51_13545</name>
</gene>
<feature type="transmembrane region" description="Helical" evidence="2">
    <location>
        <begin position="32"/>
        <end position="54"/>
    </location>
</feature>
<sequence>MQCKWKRNLPMDMDELREMISKLSARRSKKRIIACIFLGIAVIAAIGGAVWYVLQRNKDNDDDYDDYDDFDDDYEEYDSDEDCNCTNVVKEEIAEIEKEKLAEELEEAMQTELKDGDQNEETQNVENQNEEEDSDIN</sequence>
<accession>A0ABZ2Y383</accession>
<keyword evidence="4" id="KW-1185">Reference proteome</keyword>
<evidence type="ECO:0000313" key="4">
    <source>
        <dbReference type="Proteomes" id="UP001486565"/>
    </source>
</evidence>
<reference evidence="3 4" key="1">
    <citation type="submission" date="2023-03" db="EMBL/GenBank/DDBJ databases">
        <title>Novel Species.</title>
        <authorList>
            <person name="Ma S."/>
        </authorList>
    </citation>
    <scope>NUCLEOTIDE SEQUENCE [LARGE SCALE GENOMIC DNA]</scope>
    <source>
        <strain evidence="3 4">LIND6LT2</strain>
    </source>
</reference>
<dbReference type="EMBL" id="CP121687">
    <property type="protein sequence ID" value="WZL69787.1"/>
    <property type="molecule type" value="Genomic_DNA"/>
</dbReference>
<evidence type="ECO:0008006" key="5">
    <source>
        <dbReference type="Google" id="ProtNLM"/>
    </source>
</evidence>
<proteinExistence type="predicted"/>
<feature type="compositionally biased region" description="Acidic residues" evidence="1">
    <location>
        <begin position="128"/>
        <end position="137"/>
    </location>
</feature>
<evidence type="ECO:0000313" key="3">
    <source>
        <dbReference type="EMBL" id="WZL69787.1"/>
    </source>
</evidence>
<keyword evidence="2" id="KW-0812">Transmembrane</keyword>
<evidence type="ECO:0000256" key="1">
    <source>
        <dbReference type="SAM" id="MobiDB-lite"/>
    </source>
</evidence>